<gene>
    <name evidence="1" type="ORF">FSP39_003501</name>
</gene>
<evidence type="ECO:0000313" key="2">
    <source>
        <dbReference type="Proteomes" id="UP001186944"/>
    </source>
</evidence>
<dbReference type="Proteomes" id="UP001186944">
    <property type="component" value="Unassembled WGS sequence"/>
</dbReference>
<evidence type="ECO:0000313" key="1">
    <source>
        <dbReference type="EMBL" id="KAK3094570.1"/>
    </source>
</evidence>
<organism evidence="1 2">
    <name type="scientific">Pinctada imbricata</name>
    <name type="common">Atlantic pearl-oyster</name>
    <name type="synonym">Pinctada martensii</name>
    <dbReference type="NCBI Taxonomy" id="66713"/>
    <lineage>
        <taxon>Eukaryota</taxon>
        <taxon>Metazoa</taxon>
        <taxon>Spiralia</taxon>
        <taxon>Lophotrochozoa</taxon>
        <taxon>Mollusca</taxon>
        <taxon>Bivalvia</taxon>
        <taxon>Autobranchia</taxon>
        <taxon>Pteriomorphia</taxon>
        <taxon>Pterioida</taxon>
        <taxon>Pterioidea</taxon>
        <taxon>Pteriidae</taxon>
        <taxon>Pinctada</taxon>
    </lineage>
</organism>
<reference evidence="1" key="1">
    <citation type="submission" date="2019-08" db="EMBL/GenBank/DDBJ databases">
        <title>The improved chromosome-level genome for the pearl oyster Pinctada fucata martensii using PacBio sequencing and Hi-C.</title>
        <authorList>
            <person name="Zheng Z."/>
        </authorList>
    </citation>
    <scope>NUCLEOTIDE SEQUENCE</scope>
    <source>
        <strain evidence="1">ZZ-2019</strain>
        <tissue evidence="1">Adductor muscle</tissue>
    </source>
</reference>
<accession>A0AA88XYN0</accession>
<dbReference type="EMBL" id="VSWD01000008">
    <property type="protein sequence ID" value="KAK3094570.1"/>
    <property type="molecule type" value="Genomic_DNA"/>
</dbReference>
<protein>
    <submittedName>
        <fullName evidence="1">Uncharacterized protein</fullName>
    </submittedName>
</protein>
<keyword evidence="2" id="KW-1185">Reference proteome</keyword>
<sequence>MCDRRTDGRRRQNQYFSHCGLGYPWKRWEKISLSYPYGREKNNQSPDVIRDTEIQPSCPGFAFVHDSASLVVVQANPVHSGWISLSLITTGDRFY</sequence>
<dbReference type="AlphaFoldDB" id="A0AA88XYN0"/>
<name>A0AA88XYN0_PINIB</name>
<proteinExistence type="predicted"/>
<comment type="caution">
    <text evidence="1">The sequence shown here is derived from an EMBL/GenBank/DDBJ whole genome shotgun (WGS) entry which is preliminary data.</text>
</comment>